<name>A0ABR1PXF4_9PEZI</name>
<dbReference type="Proteomes" id="UP001391051">
    <property type="component" value="Unassembled WGS sequence"/>
</dbReference>
<gene>
    <name evidence="1" type="ORF">PG986_013898</name>
</gene>
<evidence type="ECO:0000313" key="1">
    <source>
        <dbReference type="EMBL" id="KAK7941511.1"/>
    </source>
</evidence>
<dbReference type="RefSeq" id="XP_066694263.1">
    <property type="nucleotide sequence ID" value="XM_066850120.1"/>
</dbReference>
<evidence type="ECO:0000313" key="2">
    <source>
        <dbReference type="Proteomes" id="UP001391051"/>
    </source>
</evidence>
<proteinExistence type="predicted"/>
<keyword evidence="2" id="KW-1185">Reference proteome</keyword>
<organism evidence="1 2">
    <name type="scientific">Apiospora aurea</name>
    <dbReference type="NCBI Taxonomy" id="335848"/>
    <lineage>
        <taxon>Eukaryota</taxon>
        <taxon>Fungi</taxon>
        <taxon>Dikarya</taxon>
        <taxon>Ascomycota</taxon>
        <taxon>Pezizomycotina</taxon>
        <taxon>Sordariomycetes</taxon>
        <taxon>Xylariomycetidae</taxon>
        <taxon>Amphisphaeriales</taxon>
        <taxon>Apiosporaceae</taxon>
        <taxon>Apiospora</taxon>
    </lineage>
</organism>
<dbReference type="GeneID" id="92083182"/>
<dbReference type="EMBL" id="JAQQWE010000009">
    <property type="protein sequence ID" value="KAK7941511.1"/>
    <property type="molecule type" value="Genomic_DNA"/>
</dbReference>
<protein>
    <submittedName>
        <fullName evidence="1">Uncharacterized protein</fullName>
    </submittedName>
</protein>
<comment type="caution">
    <text evidence="1">The sequence shown here is derived from an EMBL/GenBank/DDBJ whole genome shotgun (WGS) entry which is preliminary data.</text>
</comment>
<reference evidence="1 2" key="1">
    <citation type="submission" date="2023-01" db="EMBL/GenBank/DDBJ databases">
        <title>Analysis of 21 Apiospora genomes using comparative genomics revels a genus with tremendous synthesis potential of carbohydrate active enzymes and secondary metabolites.</title>
        <authorList>
            <person name="Sorensen T."/>
        </authorList>
    </citation>
    <scope>NUCLEOTIDE SEQUENCE [LARGE SCALE GENOMIC DNA]</scope>
    <source>
        <strain evidence="1 2">CBS 24483</strain>
    </source>
</reference>
<sequence>MGPLVTQERILAHKCFVFVKIWSVERAALYEAHNEDLYRVRFTDKSLEAIRTSQTLGQLHEAIGGLVEEEL</sequence>
<accession>A0ABR1PXF4</accession>